<organism evidence="1 2">
    <name type="scientific">Rubrivirga litoralis</name>
    <dbReference type="NCBI Taxonomy" id="3075598"/>
    <lineage>
        <taxon>Bacteria</taxon>
        <taxon>Pseudomonadati</taxon>
        <taxon>Rhodothermota</taxon>
        <taxon>Rhodothermia</taxon>
        <taxon>Rhodothermales</taxon>
        <taxon>Rubricoccaceae</taxon>
        <taxon>Rubrivirga</taxon>
    </lineage>
</organism>
<accession>A0ABU3BLM6</accession>
<evidence type="ECO:0000313" key="1">
    <source>
        <dbReference type="EMBL" id="MDT0630188.1"/>
    </source>
</evidence>
<gene>
    <name evidence="1" type="ORF">RM540_00370</name>
</gene>
<dbReference type="Proteomes" id="UP001267426">
    <property type="component" value="Unassembled WGS sequence"/>
</dbReference>
<dbReference type="EMBL" id="JAVRHT010000001">
    <property type="protein sequence ID" value="MDT0630188.1"/>
    <property type="molecule type" value="Genomic_DNA"/>
</dbReference>
<comment type="caution">
    <text evidence="1">The sequence shown here is derived from an EMBL/GenBank/DDBJ whole genome shotgun (WGS) entry which is preliminary data.</text>
</comment>
<dbReference type="RefSeq" id="WP_311661137.1">
    <property type="nucleotide sequence ID" value="NZ_JAVRHT010000001.1"/>
</dbReference>
<keyword evidence="2" id="KW-1185">Reference proteome</keyword>
<reference evidence="1 2" key="1">
    <citation type="submission" date="2023-09" db="EMBL/GenBank/DDBJ databases">
        <authorList>
            <person name="Rey-Velasco X."/>
        </authorList>
    </citation>
    <scope>NUCLEOTIDE SEQUENCE [LARGE SCALE GENOMIC DNA]</scope>
    <source>
        <strain evidence="1 2">F394</strain>
    </source>
</reference>
<protein>
    <submittedName>
        <fullName evidence="1">Uncharacterized protein</fullName>
    </submittedName>
</protein>
<evidence type="ECO:0000313" key="2">
    <source>
        <dbReference type="Proteomes" id="UP001267426"/>
    </source>
</evidence>
<proteinExistence type="predicted"/>
<name>A0ABU3BLM6_9BACT</name>
<sequence>MPTAFHAMTLVATIRAAYGASRSVADRRAGREPSAQESEDVARLDLDALRADLRALVVQLRLRAVADAPDSEAAALAQAFEDHVLVDDLGGAVRRAHQKLLSLYPAVPEGVVEEARRLATAAAEEIDADRPALGDLARRVADWLDALADVLDA</sequence>